<evidence type="ECO:0000313" key="2">
    <source>
        <dbReference type="EMBL" id="SEE47940.1"/>
    </source>
</evidence>
<sequence length="91" mass="9893">MMKRPYLTSLAVLTLPMSVLAIEPGPSSPQQAATENWLTLQVSGKLASSTQQKATAAEREQAAQRLLDSYKHPIPEFFEQKVGGQTGGNHQ</sequence>
<proteinExistence type="predicted"/>
<feature type="signal peptide" evidence="1">
    <location>
        <begin position="1"/>
        <end position="21"/>
    </location>
</feature>
<accession>A0A1H5J689</accession>
<evidence type="ECO:0000313" key="3">
    <source>
        <dbReference type="Proteomes" id="UP000199129"/>
    </source>
</evidence>
<protein>
    <recommendedName>
        <fullName evidence="4">DUF3613 domain-containing protein</fullName>
    </recommendedName>
</protein>
<keyword evidence="1" id="KW-0732">Signal</keyword>
<reference evidence="2 3" key="1">
    <citation type="submission" date="2016-10" db="EMBL/GenBank/DDBJ databases">
        <authorList>
            <person name="de Groot N.N."/>
        </authorList>
    </citation>
    <scope>NUCLEOTIDE SEQUENCE [LARGE SCALE GENOMIC DNA]</scope>
    <source>
        <strain evidence="2 3">BS3265</strain>
    </source>
</reference>
<dbReference type="InterPro" id="IPR022053">
    <property type="entry name" value="DUF3613"/>
</dbReference>
<organism evidence="2 3">
    <name type="scientific">Pseudomonas palleroniana</name>
    <dbReference type="NCBI Taxonomy" id="191390"/>
    <lineage>
        <taxon>Bacteria</taxon>
        <taxon>Pseudomonadati</taxon>
        <taxon>Pseudomonadota</taxon>
        <taxon>Gammaproteobacteria</taxon>
        <taxon>Pseudomonadales</taxon>
        <taxon>Pseudomonadaceae</taxon>
        <taxon>Pseudomonas</taxon>
    </lineage>
</organism>
<evidence type="ECO:0008006" key="4">
    <source>
        <dbReference type="Google" id="ProtNLM"/>
    </source>
</evidence>
<dbReference type="Pfam" id="PF12266">
    <property type="entry name" value="DUF3613"/>
    <property type="match status" value="1"/>
</dbReference>
<dbReference type="EMBL" id="FNUA01000002">
    <property type="protein sequence ID" value="SEE47940.1"/>
    <property type="molecule type" value="Genomic_DNA"/>
</dbReference>
<dbReference type="Proteomes" id="UP000199129">
    <property type="component" value="Unassembled WGS sequence"/>
</dbReference>
<evidence type="ECO:0000256" key="1">
    <source>
        <dbReference type="SAM" id="SignalP"/>
    </source>
</evidence>
<feature type="chain" id="PRO_5011759974" description="DUF3613 domain-containing protein" evidence="1">
    <location>
        <begin position="22"/>
        <end position="91"/>
    </location>
</feature>
<gene>
    <name evidence="2" type="ORF">SAMN04490198_1591</name>
</gene>
<dbReference type="AlphaFoldDB" id="A0A1H5J689"/>
<name>A0A1H5J689_9PSED</name>